<dbReference type="Pfam" id="PF11829">
    <property type="entry name" value="DUF3349"/>
    <property type="match status" value="1"/>
</dbReference>
<dbReference type="OrthoDB" id="4350726at2"/>
<gene>
    <name evidence="1" type="ORF">BJL86_1936</name>
</gene>
<name>A0A173LLZ9_9ACTN</name>
<dbReference type="AlphaFoldDB" id="A0A173LLZ9"/>
<protein>
    <recommendedName>
        <fullName evidence="3">DUF3349 domain-containing protein</fullName>
    </recommendedName>
</protein>
<dbReference type="KEGG" id="dtm:BJL86_1936"/>
<proteinExistence type="predicted"/>
<dbReference type="EMBL" id="CP015961">
    <property type="protein sequence ID" value="ANI92704.1"/>
    <property type="molecule type" value="Genomic_DNA"/>
</dbReference>
<evidence type="ECO:0000313" key="2">
    <source>
        <dbReference type="Proteomes" id="UP000186104"/>
    </source>
</evidence>
<organism evidence="1 2">
    <name type="scientific">Dietzia timorensis</name>
    <dbReference type="NCBI Taxonomy" id="499555"/>
    <lineage>
        <taxon>Bacteria</taxon>
        <taxon>Bacillati</taxon>
        <taxon>Actinomycetota</taxon>
        <taxon>Actinomycetes</taxon>
        <taxon>Mycobacteriales</taxon>
        <taxon>Dietziaceae</taxon>
        <taxon>Dietzia</taxon>
    </lineage>
</organism>
<evidence type="ECO:0008006" key="3">
    <source>
        <dbReference type="Google" id="ProtNLM"/>
    </source>
</evidence>
<dbReference type="Proteomes" id="UP000186104">
    <property type="component" value="Chromosome"/>
</dbReference>
<accession>A0A173LLZ9</accession>
<dbReference type="InterPro" id="IPR021784">
    <property type="entry name" value="DUF3349"/>
</dbReference>
<dbReference type="Gene3D" id="1.10.10.2390">
    <property type="match status" value="1"/>
</dbReference>
<sequence length="104" mass="11606">MESRSESVFASVLEWMHRGYPEGIPPKDYFPLLALLKKELSPEQSERIIGSLLESRPDEVSRQQIHAAIEKTTKSEPTDEDIRHVAARLAAGGWPLTGFSSSDV</sequence>
<evidence type="ECO:0000313" key="1">
    <source>
        <dbReference type="EMBL" id="ANI92704.1"/>
    </source>
</evidence>
<dbReference type="STRING" id="499555.BJL86_1936"/>
<dbReference type="Gene3D" id="6.10.140.2080">
    <property type="match status" value="1"/>
</dbReference>
<keyword evidence="2" id="KW-1185">Reference proteome</keyword>
<reference evidence="1 2" key="1">
    <citation type="submission" date="2016-06" db="EMBL/GenBank/DDBJ databases">
        <title>Complete genome sequence of a saline-alkali tolerant type strain Dietzia timorensis ID05-A0528T.</title>
        <authorList>
            <person name="Wu X."/>
        </authorList>
    </citation>
    <scope>NUCLEOTIDE SEQUENCE [LARGE SCALE GENOMIC DNA]</scope>
    <source>
        <strain evidence="1 2">ID05-A0528</strain>
    </source>
</reference>
<dbReference type="RefSeq" id="WP_067472155.1">
    <property type="nucleotide sequence ID" value="NZ_CP015961.1"/>
</dbReference>